<dbReference type="Proteomes" id="UP001159363">
    <property type="component" value="Chromosome 15"/>
</dbReference>
<reference evidence="1 2" key="1">
    <citation type="submission" date="2023-02" db="EMBL/GenBank/DDBJ databases">
        <title>LHISI_Scaffold_Assembly.</title>
        <authorList>
            <person name="Stuart O.P."/>
            <person name="Cleave R."/>
            <person name="Magrath M.J.L."/>
            <person name="Mikheyev A.S."/>
        </authorList>
    </citation>
    <scope>NUCLEOTIDE SEQUENCE [LARGE SCALE GENOMIC DNA]</scope>
    <source>
        <strain evidence="1">Daus_M_001</strain>
        <tissue evidence="1">Leg muscle</tissue>
    </source>
</reference>
<comment type="caution">
    <text evidence="1">The sequence shown here is derived from an EMBL/GenBank/DDBJ whole genome shotgun (WGS) entry which is preliminary data.</text>
</comment>
<name>A0ABQ9G3I0_9NEOP</name>
<accession>A0ABQ9G3I0</accession>
<evidence type="ECO:0000313" key="2">
    <source>
        <dbReference type="Proteomes" id="UP001159363"/>
    </source>
</evidence>
<keyword evidence="2" id="KW-1185">Reference proteome</keyword>
<evidence type="ECO:0000313" key="1">
    <source>
        <dbReference type="EMBL" id="KAJ8866763.1"/>
    </source>
</evidence>
<proteinExistence type="predicted"/>
<dbReference type="EMBL" id="JARBHB010000016">
    <property type="protein sequence ID" value="KAJ8866763.1"/>
    <property type="molecule type" value="Genomic_DNA"/>
</dbReference>
<organism evidence="1 2">
    <name type="scientific">Dryococelus australis</name>
    <dbReference type="NCBI Taxonomy" id="614101"/>
    <lineage>
        <taxon>Eukaryota</taxon>
        <taxon>Metazoa</taxon>
        <taxon>Ecdysozoa</taxon>
        <taxon>Arthropoda</taxon>
        <taxon>Hexapoda</taxon>
        <taxon>Insecta</taxon>
        <taxon>Pterygota</taxon>
        <taxon>Neoptera</taxon>
        <taxon>Polyneoptera</taxon>
        <taxon>Phasmatodea</taxon>
        <taxon>Verophasmatodea</taxon>
        <taxon>Anareolatae</taxon>
        <taxon>Phasmatidae</taxon>
        <taxon>Eurycanthinae</taxon>
        <taxon>Dryococelus</taxon>
    </lineage>
</organism>
<protein>
    <submittedName>
        <fullName evidence="1">Uncharacterized protein</fullName>
    </submittedName>
</protein>
<gene>
    <name evidence="1" type="ORF">PR048_032624</name>
</gene>
<sequence length="719" mass="79676">MLHHIHQTSLLLLKTADECSTCFQYRVLLECKFLLMAFLLECYWSVLSVARDAVAGQKVEPVNIVELLHPRHLVTREDYRLAVPALVRTLIQKHIQSHYIPKCKNPQLAQKLIASLPLLGFLVQSQAPAGATMAEWLDCSPPTKVNRVQSPAGSLLDFRTWESCPDDAAGRRVSSWTPPKSLHSLTLHKKKTKYSVFEVAHAFCIACEGNDAIYYATVHIGKAVQCWNTESDCAQPARSVYLIFNLWVRTVDLRLHYRECIAGAEIGCNRMELQQHFTTYPFQWTGRRGLLASHLGEPGSIPGGVAPGSSHVGIGPHDAADRRVFSGISHFYRPCVPPALLCIHHTPPSSALETSLNNQICHTRKDDPKASLGMCEGTILTVSQVGRLARPAGVSHVMADDNVHTPAVDVLLLVLGQPATEQLIQRRLCLPYSWVEKRGSDKSETATHIKCVIASKRHGSEMTCSVLIALRVLMGLSVKSCKRFAQEPCLYIYVLEFQLHHYFASKRLIDHVHELVFCCSYQEVINLEGNAAAANSNDSNRMVPGNFIQFVADNLHHNVRTLDGHNTLHGLGMIAVTTPELQTCVLIASICLQVYITPDLYMPNEKVVPMLSGWKKLSERAVHEAEENSYLCNCSDVSGKRNLLVPLTSPVDRTIIVLRRRPQYTNSLPPTPSPGAQHLPHTLSLSLRQSRKFQSLALDIGCELPRTMGAPAGNGISLG</sequence>